<keyword evidence="2" id="KW-0256">Endoplasmic reticulum</keyword>
<organism evidence="7 8">
    <name type="scientific">Nicrophorus vespilloides</name>
    <name type="common">Boreal carrion beetle</name>
    <dbReference type="NCBI Taxonomy" id="110193"/>
    <lineage>
        <taxon>Eukaryota</taxon>
        <taxon>Metazoa</taxon>
        <taxon>Ecdysozoa</taxon>
        <taxon>Arthropoda</taxon>
        <taxon>Hexapoda</taxon>
        <taxon>Insecta</taxon>
        <taxon>Pterygota</taxon>
        <taxon>Neoptera</taxon>
        <taxon>Endopterygota</taxon>
        <taxon>Coleoptera</taxon>
        <taxon>Polyphaga</taxon>
        <taxon>Staphyliniformia</taxon>
        <taxon>Silphidae</taxon>
        <taxon>Nicrophorinae</taxon>
        <taxon>Nicrophorus</taxon>
    </lineage>
</organism>
<dbReference type="GeneID" id="108563558"/>
<evidence type="ECO:0000256" key="2">
    <source>
        <dbReference type="ARBA" id="ARBA00022824"/>
    </source>
</evidence>
<sequence length="85" mass="9481">MSTSSLSIFKTVLYYSVFIIIAPISTFFFTKIVFFEKLLGTSSVASNVWSAIASIIVLHIALGMYIMRAYSDANKVKSDKEDKVD</sequence>
<evidence type="ECO:0000256" key="3">
    <source>
        <dbReference type="ARBA" id="ARBA00022989"/>
    </source>
</evidence>
<keyword evidence="1 6" id="KW-0812">Transmembrane</keyword>
<dbReference type="Pfam" id="PF09446">
    <property type="entry name" value="VMA21"/>
    <property type="match status" value="1"/>
</dbReference>
<dbReference type="InterPro" id="IPR019013">
    <property type="entry name" value="Vma21"/>
</dbReference>
<keyword evidence="5" id="KW-0968">Cytoplasmic vesicle</keyword>
<keyword evidence="7" id="KW-1185">Reference proteome</keyword>
<feature type="transmembrane region" description="Helical" evidence="6">
    <location>
        <begin position="47"/>
        <end position="67"/>
    </location>
</feature>
<proteinExistence type="predicted"/>
<gene>
    <name evidence="8" type="primary">LOC108563558</name>
</gene>
<name>A0ABM1MT59_NICVS</name>
<dbReference type="PANTHER" id="PTHR31792:SF6">
    <property type="entry name" value="VACUOLAR ATPASE ASSEMBLY INTEGRAL MEMBRANE PROTEIN VMA21 HOMOLOG"/>
    <property type="match status" value="1"/>
</dbReference>
<accession>A0ABM1MT59</accession>
<evidence type="ECO:0000313" key="8">
    <source>
        <dbReference type="RefSeq" id="XP_017777759.1"/>
    </source>
</evidence>
<feature type="transmembrane region" description="Helical" evidence="6">
    <location>
        <begin position="12"/>
        <end position="35"/>
    </location>
</feature>
<dbReference type="RefSeq" id="XP_017777759.1">
    <property type="nucleotide sequence ID" value="XM_017922270.1"/>
</dbReference>
<evidence type="ECO:0000256" key="4">
    <source>
        <dbReference type="ARBA" id="ARBA00023136"/>
    </source>
</evidence>
<evidence type="ECO:0000256" key="6">
    <source>
        <dbReference type="SAM" id="Phobius"/>
    </source>
</evidence>
<keyword evidence="3 6" id="KW-1133">Transmembrane helix</keyword>
<evidence type="ECO:0000256" key="1">
    <source>
        <dbReference type="ARBA" id="ARBA00022692"/>
    </source>
</evidence>
<reference evidence="8" key="1">
    <citation type="submission" date="2025-08" db="UniProtKB">
        <authorList>
            <consortium name="RefSeq"/>
        </authorList>
    </citation>
    <scope>IDENTIFICATION</scope>
    <source>
        <tissue evidence="8">Whole Larva</tissue>
    </source>
</reference>
<dbReference type="PANTHER" id="PTHR31792">
    <property type="entry name" value="VACUOLAR ATPASE ASSEMBLY INTEGRAL MEMBRANE PROTEIN VMA21"/>
    <property type="match status" value="1"/>
</dbReference>
<evidence type="ECO:0000313" key="7">
    <source>
        <dbReference type="Proteomes" id="UP000695000"/>
    </source>
</evidence>
<keyword evidence="4 6" id="KW-0472">Membrane</keyword>
<dbReference type="Proteomes" id="UP000695000">
    <property type="component" value="Unplaced"/>
</dbReference>
<evidence type="ECO:0000256" key="5">
    <source>
        <dbReference type="ARBA" id="ARBA00023329"/>
    </source>
</evidence>
<protein>
    <submittedName>
        <fullName evidence="8">Vacuolar ATPase assembly integral membrane protein VMA21 homolog</fullName>
    </submittedName>
</protein>